<dbReference type="NCBIfam" id="TIGR03588">
    <property type="entry name" value="PseC"/>
    <property type="match status" value="1"/>
</dbReference>
<dbReference type="InterPro" id="IPR015424">
    <property type="entry name" value="PyrdxlP-dep_Trfase"/>
</dbReference>
<dbReference type="eggNOG" id="COG0399">
    <property type="taxonomic scope" value="Bacteria"/>
</dbReference>
<dbReference type="PANTHER" id="PTHR30244">
    <property type="entry name" value="TRANSAMINASE"/>
    <property type="match status" value="1"/>
</dbReference>
<evidence type="ECO:0000256" key="3">
    <source>
        <dbReference type="RuleBase" id="RU004508"/>
    </source>
</evidence>
<accession>F9DQ55</accession>
<dbReference type="SUPFAM" id="SSF53383">
    <property type="entry name" value="PLP-dependent transferases"/>
    <property type="match status" value="1"/>
</dbReference>
<dbReference type="PIRSF" id="PIRSF000390">
    <property type="entry name" value="PLP_StrS"/>
    <property type="match status" value="1"/>
</dbReference>
<dbReference type="EMBL" id="AFPZ01000022">
    <property type="protein sequence ID" value="EGQ27052.1"/>
    <property type="molecule type" value="Genomic_DNA"/>
</dbReference>
<dbReference type="PANTHER" id="PTHR30244:SF34">
    <property type="entry name" value="DTDP-4-AMINO-4,6-DIDEOXYGALACTOSE TRANSAMINASE"/>
    <property type="match status" value="1"/>
</dbReference>
<proteinExistence type="inferred from homology"/>
<reference evidence="4 5" key="1">
    <citation type="submission" date="2011-04" db="EMBL/GenBank/DDBJ databases">
        <authorList>
            <person name="Muzny D."/>
            <person name="Qin X."/>
            <person name="Deng J."/>
            <person name="Jiang H."/>
            <person name="Liu Y."/>
            <person name="Qu J."/>
            <person name="Song X.-Z."/>
            <person name="Zhang L."/>
            <person name="Thornton R."/>
            <person name="Coyle M."/>
            <person name="Francisco L."/>
            <person name="Jackson L."/>
            <person name="Javaid M."/>
            <person name="Korchina V."/>
            <person name="Kovar C."/>
            <person name="Mata R."/>
            <person name="Mathew T."/>
            <person name="Ngo R."/>
            <person name="Nguyen L."/>
            <person name="Nguyen N."/>
            <person name="Okwuonu G."/>
            <person name="Ongeri F."/>
            <person name="Pham C."/>
            <person name="Simmons D."/>
            <person name="Wilczek-Boney K."/>
            <person name="Hale W."/>
            <person name="Jakkamsetti A."/>
            <person name="Pham P."/>
            <person name="Ruth R."/>
            <person name="San Lucas F."/>
            <person name="Warren J."/>
            <person name="Zhang J."/>
            <person name="Zhao Z."/>
            <person name="Zhou C."/>
            <person name="Zhu D."/>
            <person name="Lee S."/>
            <person name="Bess C."/>
            <person name="Blankenburg K."/>
            <person name="Forbes L."/>
            <person name="Fu Q."/>
            <person name="Gubbala S."/>
            <person name="Hirani K."/>
            <person name="Jayaseelan J.C."/>
            <person name="Lara F."/>
            <person name="Munidasa M."/>
            <person name="Palculict T."/>
            <person name="Patil S."/>
            <person name="Pu L.-L."/>
            <person name="Saada N."/>
            <person name="Tang L."/>
            <person name="Weissenberger G."/>
            <person name="Zhu Y."/>
            <person name="Hemphill L."/>
            <person name="Shang Y."/>
            <person name="Youmans B."/>
            <person name="Ayvaz T."/>
            <person name="Ross M."/>
            <person name="Santibanez J."/>
            <person name="Aqrawi P."/>
            <person name="Gross S."/>
            <person name="Joshi V."/>
            <person name="Fowler G."/>
            <person name="Nazareth L."/>
            <person name="Reid J."/>
            <person name="Worley K."/>
            <person name="Petrosino J."/>
            <person name="Highlander S."/>
            <person name="Gibbs R."/>
        </authorList>
    </citation>
    <scope>NUCLEOTIDE SEQUENCE [LARGE SCALE GENOMIC DNA]</scope>
    <source>
        <strain evidence="4 5">2681</strain>
    </source>
</reference>
<dbReference type="InterPro" id="IPR020026">
    <property type="entry name" value="PseC"/>
</dbReference>
<dbReference type="InterPro" id="IPR015422">
    <property type="entry name" value="PyrdxlP-dep_Trfase_small"/>
</dbReference>
<dbReference type="HOGENOM" id="CLU_033332_7_2_9"/>
<dbReference type="InterPro" id="IPR000653">
    <property type="entry name" value="DegT/StrS_aminotransferase"/>
</dbReference>
<comment type="similarity">
    <text evidence="3">Belongs to the DegT/DnrJ/EryC1 family.</text>
</comment>
<dbReference type="GO" id="GO:0000271">
    <property type="term" value="P:polysaccharide biosynthetic process"/>
    <property type="evidence" value="ECO:0007669"/>
    <property type="project" value="TreeGrafter"/>
</dbReference>
<dbReference type="OrthoDB" id="9810913at2"/>
<dbReference type="Gene3D" id="3.90.1150.10">
    <property type="entry name" value="Aspartate Aminotransferase, domain 1"/>
    <property type="match status" value="1"/>
</dbReference>
<dbReference type="AlphaFoldDB" id="F9DQ55"/>
<sequence length="382" mass="43038">MKKRQSFLSYGKQTIDETDIAAVVETLQSPFLTQGPKVEEFEQAVADYVGAKYAVSFSNGTAALHGACFAAGIGKGDEVITTPITFAATSNAVLYCGGKPVFADIDADTYNIDPNEIRKKVTLKTKAIMPVDFTGQPVELDEIMQIAEDYNLVIIEDGAHSLGASYKGRKVGSQAHMTMFSFHPVKPITTGEGGVITTNSMEYYEKLQLFRSHGISKTPYSLEQGDWYYEMTELGFNYRMNDIQATLGLSQMKKLDQFIARRQEIATLYLKKLAKMQGVRLPTQLDGTESGWHLYTIQLDEQAIGKTRRKVFDEMRAVNIGVHVHYIPVYWHPYYRKLGYNKMICPVAEHWYERALTLPIFPEMTNSDVEEVVESLKEVLEN</sequence>
<dbReference type="Gene3D" id="3.40.640.10">
    <property type="entry name" value="Type I PLP-dependent aspartate aminotransferase-like (Major domain)"/>
    <property type="match status" value="1"/>
</dbReference>
<feature type="modified residue" description="N6-(pyridoxal phosphate)lysine" evidence="2">
    <location>
        <position position="186"/>
    </location>
</feature>
<name>F9DQ55_9BACL</name>
<dbReference type="CDD" id="cd00616">
    <property type="entry name" value="AHBA_syn"/>
    <property type="match status" value="1"/>
</dbReference>
<evidence type="ECO:0000313" key="4">
    <source>
        <dbReference type="EMBL" id="EGQ27052.1"/>
    </source>
</evidence>
<dbReference type="RefSeq" id="WP_009765802.1">
    <property type="nucleotide sequence ID" value="NZ_GL982997.1"/>
</dbReference>
<dbReference type="GO" id="GO:0008483">
    <property type="term" value="F:transaminase activity"/>
    <property type="evidence" value="ECO:0007669"/>
    <property type="project" value="TreeGrafter"/>
</dbReference>
<dbReference type="Pfam" id="PF01041">
    <property type="entry name" value="DegT_DnrJ_EryC1"/>
    <property type="match status" value="1"/>
</dbReference>
<gene>
    <name evidence="4" type="primary">flmB</name>
    <name evidence="4" type="ORF">HMPREF9372_0935</name>
</gene>
<evidence type="ECO:0000313" key="5">
    <source>
        <dbReference type="Proteomes" id="UP000005316"/>
    </source>
</evidence>
<keyword evidence="2 3" id="KW-0663">Pyridoxal phosphate</keyword>
<comment type="caution">
    <text evidence="4">The sequence shown here is derived from an EMBL/GenBank/DDBJ whole genome shotgun (WGS) entry which is preliminary data.</text>
</comment>
<dbReference type="InterPro" id="IPR015421">
    <property type="entry name" value="PyrdxlP-dep_Trfase_major"/>
</dbReference>
<evidence type="ECO:0000256" key="2">
    <source>
        <dbReference type="PIRSR" id="PIRSR000390-2"/>
    </source>
</evidence>
<feature type="active site" description="Proton acceptor" evidence="1">
    <location>
        <position position="186"/>
    </location>
</feature>
<dbReference type="GO" id="GO:0030170">
    <property type="term" value="F:pyridoxal phosphate binding"/>
    <property type="evidence" value="ECO:0007669"/>
    <property type="project" value="TreeGrafter"/>
</dbReference>
<protein>
    <submittedName>
        <fullName evidence="4">Lipopolysaccharide O-ag biosynthesis protein FlmB</fullName>
    </submittedName>
</protein>
<dbReference type="Proteomes" id="UP000005316">
    <property type="component" value="Unassembled WGS sequence"/>
</dbReference>
<organism evidence="4 5">
    <name type="scientific">Sporosarcina newyorkensis 2681</name>
    <dbReference type="NCBI Taxonomy" id="1027292"/>
    <lineage>
        <taxon>Bacteria</taxon>
        <taxon>Bacillati</taxon>
        <taxon>Bacillota</taxon>
        <taxon>Bacilli</taxon>
        <taxon>Bacillales</taxon>
        <taxon>Caryophanaceae</taxon>
        <taxon>Sporosarcina</taxon>
    </lineage>
</organism>
<evidence type="ECO:0000256" key="1">
    <source>
        <dbReference type="PIRSR" id="PIRSR000390-1"/>
    </source>
</evidence>